<comment type="subunit">
    <text evidence="8">Component of the Mediator complex.</text>
</comment>
<organism evidence="11 12">
    <name type="scientific">Metschnikowia bicuspidata</name>
    <dbReference type="NCBI Taxonomy" id="27322"/>
    <lineage>
        <taxon>Eukaryota</taxon>
        <taxon>Fungi</taxon>
        <taxon>Dikarya</taxon>
        <taxon>Ascomycota</taxon>
        <taxon>Saccharomycotina</taxon>
        <taxon>Pichiomycetes</taxon>
        <taxon>Metschnikowiaceae</taxon>
        <taxon>Metschnikowia</taxon>
    </lineage>
</organism>
<comment type="subcellular location">
    <subcellularLocation>
        <location evidence="1 8">Nucleus</location>
    </subcellularLocation>
</comment>
<dbReference type="EMBL" id="ML004452">
    <property type="protein sequence ID" value="RKP30778.1"/>
    <property type="molecule type" value="Genomic_DNA"/>
</dbReference>
<name>A0A4P9ZDE6_9ASCO</name>
<evidence type="ECO:0000256" key="6">
    <source>
        <dbReference type="ARBA" id="ARBA00023242"/>
    </source>
</evidence>
<comment type="function">
    <text evidence="8">Component of the Mediator complex, a coactivator involved in the regulated transcription of nearly all RNA polymerase II-dependent genes. Mediator functions as a bridge to convey information from gene-specific regulatory proteins to the basal RNA polymerase II transcription machinery. Mediator is recruited to promoters by direct interactions with regulatory proteins and serves as a scaffold for the assembly of a functional preinitiation complex with RNA polymerase II and the general transcription factors.</text>
</comment>
<evidence type="ECO:0000256" key="4">
    <source>
        <dbReference type="ARBA" id="ARBA00023015"/>
    </source>
</evidence>
<dbReference type="Pfam" id="PF10018">
    <property type="entry name" value="Med4"/>
    <property type="match status" value="1"/>
</dbReference>
<dbReference type="InterPro" id="IPR019258">
    <property type="entry name" value="Mediator_Med4"/>
</dbReference>
<keyword evidence="9" id="KW-0175">Coiled coil</keyword>
<dbReference type="Proteomes" id="UP000268321">
    <property type="component" value="Unassembled WGS sequence"/>
</dbReference>
<gene>
    <name evidence="8" type="primary">MED4</name>
    <name evidence="11" type="ORF">METBISCDRAFT_9614</name>
</gene>
<evidence type="ECO:0000256" key="8">
    <source>
        <dbReference type="RuleBase" id="RU364141"/>
    </source>
</evidence>
<dbReference type="PANTHER" id="PTHR13208:SF2">
    <property type="entry name" value="MEDIATOR OF RNA POLYMERASE II TRANSCRIPTION SUBUNIT 4"/>
    <property type="match status" value="1"/>
</dbReference>
<evidence type="ECO:0000313" key="12">
    <source>
        <dbReference type="Proteomes" id="UP000268321"/>
    </source>
</evidence>
<comment type="similarity">
    <text evidence="2 8">Belongs to the Mediator complex subunit 4 family.</text>
</comment>
<protein>
    <recommendedName>
        <fullName evidence="3 8">Mediator of RNA polymerase II transcription subunit 4</fullName>
    </recommendedName>
    <alternativeName>
        <fullName evidence="7 8">Mediator complex subunit 4</fullName>
    </alternativeName>
</protein>
<keyword evidence="12" id="KW-1185">Reference proteome</keyword>
<evidence type="ECO:0000256" key="2">
    <source>
        <dbReference type="ARBA" id="ARBA00009626"/>
    </source>
</evidence>
<accession>A0A4P9ZDE6</accession>
<dbReference type="GO" id="GO:0070847">
    <property type="term" value="C:core mediator complex"/>
    <property type="evidence" value="ECO:0007669"/>
    <property type="project" value="TreeGrafter"/>
</dbReference>
<dbReference type="GO" id="GO:0006357">
    <property type="term" value="P:regulation of transcription by RNA polymerase II"/>
    <property type="evidence" value="ECO:0007669"/>
    <property type="project" value="InterPro"/>
</dbReference>
<evidence type="ECO:0000256" key="10">
    <source>
        <dbReference type="SAM" id="MobiDB-lite"/>
    </source>
</evidence>
<feature type="compositionally biased region" description="Polar residues" evidence="10">
    <location>
        <begin position="268"/>
        <end position="277"/>
    </location>
</feature>
<dbReference type="OrthoDB" id="1929813at2759"/>
<feature type="non-terminal residue" evidence="11">
    <location>
        <position position="1"/>
    </location>
</feature>
<evidence type="ECO:0000256" key="1">
    <source>
        <dbReference type="ARBA" id="ARBA00004123"/>
    </source>
</evidence>
<keyword evidence="5 8" id="KW-0804">Transcription</keyword>
<feature type="non-terminal residue" evidence="11">
    <location>
        <position position="291"/>
    </location>
</feature>
<dbReference type="PANTHER" id="PTHR13208">
    <property type="entry name" value="MEDIATOR OF RNA POLYMERASE II TRANSCRIPTION SUBUNIT 4"/>
    <property type="match status" value="1"/>
</dbReference>
<dbReference type="GO" id="GO:0016592">
    <property type="term" value="C:mediator complex"/>
    <property type="evidence" value="ECO:0007669"/>
    <property type="project" value="InterPro"/>
</dbReference>
<keyword evidence="6 8" id="KW-0539">Nucleus</keyword>
<evidence type="ECO:0000256" key="7">
    <source>
        <dbReference type="ARBA" id="ARBA00031257"/>
    </source>
</evidence>
<sequence>SLPVSRVGLSTRLNQLGQPILRPSTPATYVSSSLNPNRNAPMVYGLAPGLKMASPDEFRKFEELPMVKSIRQFEATLAGLAGAVSSFRDEEVSPAVHQLIDISLSISQAVSKLEEHQRLLLHVKRLEADNDELDERLNDTLRKLISIRASLRQVPDRTAQKLNTVAQDLQAVDIQTLLDYSMKLAKFSKAPVAVLSQMVHPNNYIWPAEDALRRGMLAMASLNQDELIRAEIGDEDVADENKHLEPAESVGGPDLMPKALSVEKVTPQPRTVSQKQPAASLDLDLFDPEDD</sequence>
<dbReference type="AlphaFoldDB" id="A0A4P9ZDE6"/>
<evidence type="ECO:0000256" key="9">
    <source>
        <dbReference type="SAM" id="Coils"/>
    </source>
</evidence>
<evidence type="ECO:0000256" key="3">
    <source>
        <dbReference type="ARBA" id="ARBA00020629"/>
    </source>
</evidence>
<feature type="region of interest" description="Disordered" evidence="10">
    <location>
        <begin position="241"/>
        <end position="291"/>
    </location>
</feature>
<evidence type="ECO:0000256" key="5">
    <source>
        <dbReference type="ARBA" id="ARBA00023163"/>
    </source>
</evidence>
<keyword evidence="8" id="KW-0010">Activator</keyword>
<proteinExistence type="inferred from homology"/>
<feature type="coiled-coil region" evidence="9">
    <location>
        <begin position="116"/>
        <end position="143"/>
    </location>
</feature>
<keyword evidence="4 8" id="KW-0805">Transcription regulation</keyword>
<evidence type="ECO:0000313" key="11">
    <source>
        <dbReference type="EMBL" id="RKP30778.1"/>
    </source>
</evidence>
<dbReference type="GO" id="GO:0003712">
    <property type="term" value="F:transcription coregulator activity"/>
    <property type="evidence" value="ECO:0007669"/>
    <property type="project" value="InterPro"/>
</dbReference>
<reference evidence="12" key="1">
    <citation type="journal article" date="2018" name="Nat. Microbiol.">
        <title>Leveraging single-cell genomics to expand the fungal tree of life.</title>
        <authorList>
            <person name="Ahrendt S.R."/>
            <person name="Quandt C.A."/>
            <person name="Ciobanu D."/>
            <person name="Clum A."/>
            <person name="Salamov A."/>
            <person name="Andreopoulos B."/>
            <person name="Cheng J.F."/>
            <person name="Woyke T."/>
            <person name="Pelin A."/>
            <person name="Henrissat B."/>
            <person name="Reynolds N.K."/>
            <person name="Benny G.L."/>
            <person name="Smith M.E."/>
            <person name="James T.Y."/>
            <person name="Grigoriev I.V."/>
        </authorList>
    </citation>
    <scope>NUCLEOTIDE SEQUENCE [LARGE SCALE GENOMIC DNA]</scope>
    <source>
        <strain evidence="12">Baker2002</strain>
    </source>
</reference>